<evidence type="ECO:0000256" key="1">
    <source>
        <dbReference type="SAM" id="MobiDB-lite"/>
    </source>
</evidence>
<accession>A0ABV7SZQ5</accession>
<evidence type="ECO:0000313" key="2">
    <source>
        <dbReference type="EMBL" id="MFC3606389.1"/>
    </source>
</evidence>
<sequence>MNDRQPEQLEETASEDIERDPSEADEDQLDEALEETFPASDPISP</sequence>
<feature type="compositionally biased region" description="Acidic residues" evidence="1">
    <location>
        <begin position="8"/>
        <end position="34"/>
    </location>
</feature>
<organism evidence="2 3">
    <name type="scientific">Stutzerimonas tarimensis</name>
    <dbReference type="NCBI Taxonomy" id="1507735"/>
    <lineage>
        <taxon>Bacteria</taxon>
        <taxon>Pseudomonadati</taxon>
        <taxon>Pseudomonadota</taxon>
        <taxon>Gammaproteobacteria</taxon>
        <taxon>Pseudomonadales</taxon>
        <taxon>Pseudomonadaceae</taxon>
        <taxon>Stutzerimonas</taxon>
    </lineage>
</organism>
<comment type="caution">
    <text evidence="2">The sequence shown here is derived from an EMBL/GenBank/DDBJ whole genome shotgun (WGS) entry which is preliminary data.</text>
</comment>
<gene>
    <name evidence="2" type="ORF">ACFOMF_01130</name>
</gene>
<keyword evidence="3" id="KW-1185">Reference proteome</keyword>
<protein>
    <submittedName>
        <fullName evidence="2">Uncharacterized protein</fullName>
    </submittedName>
</protein>
<name>A0ABV7SZQ5_9GAMM</name>
<evidence type="ECO:0000313" key="3">
    <source>
        <dbReference type="Proteomes" id="UP001595630"/>
    </source>
</evidence>
<feature type="region of interest" description="Disordered" evidence="1">
    <location>
        <begin position="1"/>
        <end position="45"/>
    </location>
</feature>
<dbReference type="Proteomes" id="UP001595630">
    <property type="component" value="Unassembled WGS sequence"/>
</dbReference>
<dbReference type="EMBL" id="JBHRXZ010000002">
    <property type="protein sequence ID" value="MFC3606389.1"/>
    <property type="molecule type" value="Genomic_DNA"/>
</dbReference>
<reference evidence="3" key="1">
    <citation type="journal article" date="2019" name="Int. J. Syst. Evol. Microbiol.">
        <title>The Global Catalogue of Microorganisms (GCM) 10K type strain sequencing project: providing services to taxonomists for standard genome sequencing and annotation.</title>
        <authorList>
            <consortium name="The Broad Institute Genomics Platform"/>
            <consortium name="The Broad Institute Genome Sequencing Center for Infectious Disease"/>
            <person name="Wu L."/>
            <person name="Ma J."/>
        </authorList>
    </citation>
    <scope>NUCLEOTIDE SEQUENCE [LARGE SCALE GENOMIC DNA]</scope>
    <source>
        <strain evidence="3">KCTC 42447</strain>
    </source>
</reference>
<dbReference type="RefSeq" id="WP_386360390.1">
    <property type="nucleotide sequence ID" value="NZ_JBHRXZ010000002.1"/>
</dbReference>
<proteinExistence type="predicted"/>